<reference evidence="2 3" key="1">
    <citation type="submission" date="2015-09" db="EMBL/GenBank/DDBJ databases">
        <title>Genome sequence, genome mining and natural product profiling of a biocontrol bacterium Streptomyces malaysiensis F913.</title>
        <authorList>
            <person name="Xu Y."/>
            <person name="Wei J."/>
            <person name="Xie J."/>
            <person name="Li T."/>
            <person name="Zhou Z."/>
        </authorList>
    </citation>
    <scope>NUCLEOTIDE SEQUENCE [LARGE SCALE GENOMIC DNA]</scope>
    <source>
        <strain evidence="2 3">F913</strain>
    </source>
</reference>
<dbReference type="Proteomes" id="UP000236520">
    <property type="component" value="Unassembled WGS sequence"/>
</dbReference>
<organism evidence="2 3">
    <name type="scientific">Streptomyces malaysiensis</name>
    <dbReference type="NCBI Taxonomy" id="92644"/>
    <lineage>
        <taxon>Bacteria</taxon>
        <taxon>Bacillati</taxon>
        <taxon>Actinomycetota</taxon>
        <taxon>Actinomycetes</taxon>
        <taxon>Kitasatosporales</taxon>
        <taxon>Streptomycetaceae</taxon>
        <taxon>Streptomyces</taxon>
        <taxon>Streptomyces violaceusniger group</taxon>
    </lineage>
</organism>
<dbReference type="AlphaFoldDB" id="A0A2J7YR28"/>
<accession>A0A2J7YR28</accession>
<gene>
    <name evidence="2" type="ORF">SMF913_25834</name>
</gene>
<feature type="compositionally biased region" description="Basic and acidic residues" evidence="1">
    <location>
        <begin position="44"/>
        <end position="61"/>
    </location>
</feature>
<protein>
    <submittedName>
        <fullName evidence="2">Uncharacterized protein</fullName>
    </submittedName>
</protein>
<evidence type="ECO:0000256" key="1">
    <source>
        <dbReference type="SAM" id="MobiDB-lite"/>
    </source>
</evidence>
<name>A0A2J7YR28_STRMQ</name>
<sequence length="61" mass="6721">MRPRETGRGRAEAMLTAPVARSHTAHRSSTSSDGHRSAGSYVRLDADWPRRRESDAKTGTI</sequence>
<feature type="region of interest" description="Disordered" evidence="1">
    <location>
        <begin position="1"/>
        <end position="61"/>
    </location>
</feature>
<evidence type="ECO:0000313" key="3">
    <source>
        <dbReference type="Proteomes" id="UP000236520"/>
    </source>
</evidence>
<comment type="caution">
    <text evidence="2">The sequence shown here is derived from an EMBL/GenBank/DDBJ whole genome shotgun (WGS) entry which is preliminary data.</text>
</comment>
<proteinExistence type="predicted"/>
<keyword evidence="3" id="KW-1185">Reference proteome</keyword>
<feature type="compositionally biased region" description="Basic and acidic residues" evidence="1">
    <location>
        <begin position="1"/>
        <end position="11"/>
    </location>
</feature>
<evidence type="ECO:0000313" key="2">
    <source>
        <dbReference type="EMBL" id="PNG90369.1"/>
    </source>
</evidence>
<dbReference type="EMBL" id="LJIW01000002">
    <property type="protein sequence ID" value="PNG90369.1"/>
    <property type="molecule type" value="Genomic_DNA"/>
</dbReference>